<evidence type="ECO:0000313" key="2">
    <source>
        <dbReference type="EMBL" id="KAK7095760.1"/>
    </source>
</evidence>
<name>A0AAN9AYI2_9CAEN</name>
<feature type="chain" id="PRO_5042933199" description="Secreted protein" evidence="1">
    <location>
        <begin position="21"/>
        <end position="234"/>
    </location>
</feature>
<dbReference type="AlphaFoldDB" id="A0AAN9AYI2"/>
<keyword evidence="3" id="KW-1185">Reference proteome</keyword>
<reference evidence="2 3" key="1">
    <citation type="submission" date="2024-02" db="EMBL/GenBank/DDBJ databases">
        <title>Chromosome-scale genome assembly of the rough periwinkle Littorina saxatilis.</title>
        <authorList>
            <person name="De Jode A."/>
            <person name="Faria R."/>
            <person name="Formenti G."/>
            <person name="Sims Y."/>
            <person name="Smith T.P."/>
            <person name="Tracey A."/>
            <person name="Wood J.M.D."/>
            <person name="Zagrodzka Z.B."/>
            <person name="Johannesson K."/>
            <person name="Butlin R.K."/>
            <person name="Leder E.H."/>
        </authorList>
    </citation>
    <scope>NUCLEOTIDE SEQUENCE [LARGE SCALE GENOMIC DNA]</scope>
    <source>
        <strain evidence="2">Snail1</strain>
        <tissue evidence="2">Muscle</tissue>
    </source>
</reference>
<proteinExistence type="predicted"/>
<keyword evidence="1" id="KW-0732">Signal</keyword>
<comment type="caution">
    <text evidence="2">The sequence shown here is derived from an EMBL/GenBank/DDBJ whole genome shotgun (WGS) entry which is preliminary data.</text>
</comment>
<accession>A0AAN9AYI2</accession>
<gene>
    <name evidence="2" type="ORF">V1264_005126</name>
</gene>
<evidence type="ECO:0008006" key="4">
    <source>
        <dbReference type="Google" id="ProtNLM"/>
    </source>
</evidence>
<feature type="signal peptide" evidence="1">
    <location>
        <begin position="1"/>
        <end position="20"/>
    </location>
</feature>
<dbReference type="Proteomes" id="UP001374579">
    <property type="component" value="Unassembled WGS sequence"/>
</dbReference>
<dbReference type="EMBL" id="JBAMIC010000014">
    <property type="protein sequence ID" value="KAK7095760.1"/>
    <property type="molecule type" value="Genomic_DNA"/>
</dbReference>
<evidence type="ECO:0000256" key="1">
    <source>
        <dbReference type="SAM" id="SignalP"/>
    </source>
</evidence>
<evidence type="ECO:0000313" key="3">
    <source>
        <dbReference type="Proteomes" id="UP001374579"/>
    </source>
</evidence>
<sequence length="234" mass="26489">MILLFTVASLLVSFLGQVRSQKKPSVTLTVDGPARLDEIVRMCCSAPDIRREFAQLELTVTPNTDSVVRGQDKTMDGQRQCYMIRIVARHHNSKVECSARYDFYTGARDTLYAEHPVVLKVFKMDQPVITGPTDVGYGRAQWKCKSTLVYGERDRDLTLDWERVFSLGSHVLYIHRSVNKGQGQYAPLYVHEVEVDATLADTRLLANTTRFRCYALHVPSKTQLNAYITVTGPD</sequence>
<organism evidence="2 3">
    <name type="scientific">Littorina saxatilis</name>
    <dbReference type="NCBI Taxonomy" id="31220"/>
    <lineage>
        <taxon>Eukaryota</taxon>
        <taxon>Metazoa</taxon>
        <taxon>Spiralia</taxon>
        <taxon>Lophotrochozoa</taxon>
        <taxon>Mollusca</taxon>
        <taxon>Gastropoda</taxon>
        <taxon>Caenogastropoda</taxon>
        <taxon>Littorinimorpha</taxon>
        <taxon>Littorinoidea</taxon>
        <taxon>Littorinidae</taxon>
        <taxon>Littorina</taxon>
    </lineage>
</organism>
<protein>
    <recommendedName>
        <fullName evidence="4">Secreted protein</fullName>
    </recommendedName>
</protein>